<dbReference type="Pfam" id="PF25275">
    <property type="entry name" value="Golvesin_C"/>
    <property type="match status" value="1"/>
</dbReference>
<evidence type="ECO:0000256" key="3">
    <source>
        <dbReference type="SAM" id="Phobius"/>
    </source>
</evidence>
<reference evidence="6 7" key="1">
    <citation type="submission" date="2024-02" db="EMBL/GenBank/DDBJ databases">
        <title>Herpetosiphon gulosus NBRC 112829.</title>
        <authorList>
            <person name="Ichikawa N."/>
            <person name="Katano-Makiyama Y."/>
            <person name="Hidaka K."/>
        </authorList>
    </citation>
    <scope>NUCLEOTIDE SEQUENCE [LARGE SCALE GENOMIC DNA]</scope>
    <source>
        <strain evidence="6 7">NBRC 112829</strain>
    </source>
</reference>
<proteinExistence type="predicted"/>
<keyword evidence="3" id="KW-1133">Transmembrane helix</keyword>
<accession>A0ABP9WUT9</accession>
<dbReference type="RefSeq" id="WP_345720603.1">
    <property type="nucleotide sequence ID" value="NZ_BAABRU010000002.1"/>
</dbReference>
<evidence type="ECO:0000256" key="1">
    <source>
        <dbReference type="ARBA" id="ARBA00022729"/>
    </source>
</evidence>
<feature type="region of interest" description="Disordered" evidence="2">
    <location>
        <begin position="58"/>
        <end position="80"/>
    </location>
</feature>
<feature type="domain" description="Golvesin/Xly CBD-like" evidence="5">
    <location>
        <begin position="527"/>
        <end position="615"/>
    </location>
</feature>
<keyword evidence="1" id="KW-0732">Signal</keyword>
<evidence type="ECO:0008006" key="8">
    <source>
        <dbReference type="Google" id="ProtNLM"/>
    </source>
</evidence>
<feature type="domain" description="M23ase beta-sheet core" evidence="4">
    <location>
        <begin position="334"/>
        <end position="432"/>
    </location>
</feature>
<dbReference type="Proteomes" id="UP001428290">
    <property type="component" value="Unassembled WGS sequence"/>
</dbReference>
<evidence type="ECO:0000259" key="5">
    <source>
        <dbReference type="Pfam" id="PF25275"/>
    </source>
</evidence>
<dbReference type="InterPro" id="IPR050570">
    <property type="entry name" value="Cell_wall_metabolism_enzyme"/>
</dbReference>
<feature type="transmembrane region" description="Helical" evidence="3">
    <location>
        <begin position="23"/>
        <end position="44"/>
    </location>
</feature>
<keyword evidence="3" id="KW-0812">Transmembrane</keyword>
<feature type="compositionally biased region" description="Pro residues" evidence="2">
    <location>
        <begin position="71"/>
        <end position="80"/>
    </location>
</feature>
<dbReference type="Gene3D" id="2.70.70.10">
    <property type="entry name" value="Glucose Permease (Domain IIA)"/>
    <property type="match status" value="1"/>
</dbReference>
<organism evidence="6 7">
    <name type="scientific">Herpetosiphon gulosus</name>
    <dbReference type="NCBI Taxonomy" id="1973496"/>
    <lineage>
        <taxon>Bacteria</taxon>
        <taxon>Bacillati</taxon>
        <taxon>Chloroflexota</taxon>
        <taxon>Chloroflexia</taxon>
        <taxon>Herpetosiphonales</taxon>
        <taxon>Herpetosiphonaceae</taxon>
        <taxon>Herpetosiphon</taxon>
    </lineage>
</organism>
<name>A0ABP9WUT9_9CHLR</name>
<protein>
    <recommendedName>
        <fullName evidence="8">Peptidase M23</fullName>
    </recommendedName>
</protein>
<comment type="caution">
    <text evidence="6">The sequence shown here is derived from an EMBL/GenBank/DDBJ whole genome shotgun (WGS) entry which is preliminary data.</text>
</comment>
<dbReference type="InterPro" id="IPR011055">
    <property type="entry name" value="Dup_hybrid_motif"/>
</dbReference>
<dbReference type="PANTHER" id="PTHR21666">
    <property type="entry name" value="PEPTIDASE-RELATED"/>
    <property type="match status" value="1"/>
</dbReference>
<dbReference type="PANTHER" id="PTHR21666:SF289">
    <property type="entry name" value="L-ALA--D-GLU ENDOPEPTIDASE"/>
    <property type="match status" value="1"/>
</dbReference>
<evidence type="ECO:0000313" key="6">
    <source>
        <dbReference type="EMBL" id="GAA5526968.1"/>
    </source>
</evidence>
<evidence type="ECO:0000259" key="4">
    <source>
        <dbReference type="Pfam" id="PF01551"/>
    </source>
</evidence>
<dbReference type="Pfam" id="PF01551">
    <property type="entry name" value="Peptidase_M23"/>
    <property type="match status" value="1"/>
</dbReference>
<keyword evidence="3" id="KW-0472">Membrane</keyword>
<evidence type="ECO:0000313" key="7">
    <source>
        <dbReference type="Proteomes" id="UP001428290"/>
    </source>
</evidence>
<gene>
    <name evidence="6" type="ORF">Hgul01_00750</name>
</gene>
<evidence type="ECO:0000256" key="2">
    <source>
        <dbReference type="SAM" id="MobiDB-lite"/>
    </source>
</evidence>
<dbReference type="InterPro" id="IPR016047">
    <property type="entry name" value="M23ase_b-sheet_dom"/>
</dbReference>
<dbReference type="CDD" id="cd12797">
    <property type="entry name" value="M23_peptidase"/>
    <property type="match status" value="1"/>
</dbReference>
<dbReference type="SUPFAM" id="SSF51261">
    <property type="entry name" value="Duplicated hybrid motif"/>
    <property type="match status" value="1"/>
</dbReference>
<dbReference type="InterPro" id="IPR033803">
    <property type="entry name" value="CBD-like_Golvesin-Xly"/>
</dbReference>
<keyword evidence="7" id="KW-1185">Reference proteome</keyword>
<sequence>MQRFNPKRYFDLRNRLQSDQQRLWALFSTLIISLVLTTLVLRIAPPATETGRLIFRPVDSVTEDDRTQAEQPPPTLPPAIEPQNLVEASAVLPRSAETPTIIDDIRFTSEQNLTVANIQTLLDAQPGTLKAALVTVGDRNLSLAEVVVGQAYLYSLNPKLLLALLEFQQGLLTNPTPNPDQLDWAMKYQGEDEKWRGLHGQIRWAARELRRGVRDFAYVTELQYRDKDVKGPIPAGLNPSSYAVVRVLAQTMTPEELAKVLSDGSFVATYSKFFEDPRQTLGQVPAPATPFLRWPLRNVTYITSFFDHEYPFLTPNQSLVSWWGRRETQISYDGHDGWDYGARPPEAVVAAADGTVVWASNSDDGCGVPAKGVVLDHGNGYRTLYWHLSEISVELDQAIKGGEQLGIVGSTGCAIGPHLHFQTQYLGRNTDPYGWCSSEPDPWSSYPVGTASRWLWADRPNPCDLGQTIAVRPSDEGFSRSEGNWQNAPIGAGGETLWITSQIPMTSTETLTDTISDLAGVATPQPTPSQPPSTATWQTSIPSAGRYRVLTYIPYYYNGHDDAVAAHYVIEHAEGRSDVVVNQFVYANEWADLGTYTFDSSKPAKVELSNETSMADQGIWVGTTVWLPAD</sequence>
<dbReference type="EMBL" id="BAABRU010000002">
    <property type="protein sequence ID" value="GAA5526968.1"/>
    <property type="molecule type" value="Genomic_DNA"/>
</dbReference>